<dbReference type="EMBL" id="QXGI01000001">
    <property type="protein sequence ID" value="RSX49886.1"/>
    <property type="molecule type" value="Genomic_DNA"/>
</dbReference>
<dbReference type="Pfam" id="PF01037">
    <property type="entry name" value="AsnC_trans_reg"/>
    <property type="match status" value="1"/>
</dbReference>
<dbReference type="InterPro" id="IPR019887">
    <property type="entry name" value="Tscrpt_reg_AsnC/Lrp_C"/>
</dbReference>
<dbReference type="Gene3D" id="1.10.10.10">
    <property type="entry name" value="Winged helix-like DNA-binding domain superfamily/Winged helix DNA-binding domain"/>
    <property type="match status" value="1"/>
</dbReference>
<dbReference type="AlphaFoldDB" id="A0A430FAN1"/>
<evidence type="ECO:0000256" key="2">
    <source>
        <dbReference type="ARBA" id="ARBA00023125"/>
    </source>
</evidence>
<keyword evidence="6" id="KW-1185">Reference proteome</keyword>
<gene>
    <name evidence="5" type="ORF">D2E22_0347</name>
</gene>
<feature type="domain" description="Transcription regulator AsnC/Lrp ligand binding" evidence="4">
    <location>
        <begin position="88"/>
        <end position="161"/>
    </location>
</feature>
<dbReference type="GO" id="GO:0043565">
    <property type="term" value="F:sequence-specific DNA binding"/>
    <property type="evidence" value="ECO:0007669"/>
    <property type="project" value="InterPro"/>
</dbReference>
<comment type="caution">
    <text evidence="5">The sequence shown here is derived from an EMBL/GenBank/DDBJ whole genome shotgun (WGS) entry which is preliminary data.</text>
</comment>
<protein>
    <submittedName>
        <fullName evidence="5">AsnC family transcriptional regulator</fullName>
    </submittedName>
</protein>
<dbReference type="PRINTS" id="PR00033">
    <property type="entry name" value="HTHASNC"/>
</dbReference>
<dbReference type="PANTHER" id="PTHR30154:SF34">
    <property type="entry name" value="TRANSCRIPTIONAL REGULATOR AZLB"/>
    <property type="match status" value="1"/>
</dbReference>
<keyword evidence="2" id="KW-0238">DNA-binding</keyword>
<dbReference type="InterPro" id="IPR019888">
    <property type="entry name" value="Tscrpt_reg_AsnC-like"/>
</dbReference>
<dbReference type="SMART" id="SM00344">
    <property type="entry name" value="HTH_ASNC"/>
    <property type="match status" value="1"/>
</dbReference>
<evidence type="ECO:0000259" key="4">
    <source>
        <dbReference type="Pfam" id="PF01037"/>
    </source>
</evidence>
<keyword evidence="1" id="KW-0805">Transcription regulation</keyword>
<name>A0A430FAN1_9BIFI</name>
<dbReference type="InterPro" id="IPR000485">
    <property type="entry name" value="AsnC-type_HTH_dom"/>
</dbReference>
<accession>A0A430FAN1</accession>
<dbReference type="Proteomes" id="UP000288052">
    <property type="component" value="Unassembled WGS sequence"/>
</dbReference>
<dbReference type="InterPro" id="IPR036388">
    <property type="entry name" value="WH-like_DNA-bd_sf"/>
</dbReference>
<evidence type="ECO:0000256" key="3">
    <source>
        <dbReference type="ARBA" id="ARBA00023163"/>
    </source>
</evidence>
<dbReference type="GO" id="GO:0043200">
    <property type="term" value="P:response to amino acid"/>
    <property type="evidence" value="ECO:0007669"/>
    <property type="project" value="TreeGrafter"/>
</dbReference>
<dbReference type="SUPFAM" id="SSF54909">
    <property type="entry name" value="Dimeric alpha+beta barrel"/>
    <property type="match status" value="1"/>
</dbReference>
<evidence type="ECO:0000313" key="6">
    <source>
        <dbReference type="Proteomes" id="UP000288052"/>
    </source>
</evidence>
<dbReference type="InterPro" id="IPR036390">
    <property type="entry name" value="WH_DNA-bd_sf"/>
</dbReference>
<dbReference type="Gene3D" id="3.30.70.920">
    <property type="match status" value="1"/>
</dbReference>
<sequence length="185" mass="20754">MEHMDTNTNTDDRPRGAGVDADDLSILELLENDARLDARDLADILGGDEESIASSVRRMEDEKIICGYHTVINYNKVLRDERIMAFIEVDVTPMKDRGYDHTAALLAKYPEIDSLYLITGDNDFVCLVQGRTMFEVCQFVADRIAVMENVRGTKTLFVLKQYKQSGVLTAAPRAAGREGRLVVSY</sequence>
<reference evidence="5 6" key="1">
    <citation type="submission" date="2018-09" db="EMBL/GenBank/DDBJ databases">
        <title>Characterization of the phylogenetic diversity of five novel species belonging to the genus Bifidobacterium.</title>
        <authorList>
            <person name="Lugli G.A."/>
            <person name="Duranti S."/>
            <person name="Milani C."/>
        </authorList>
    </citation>
    <scope>NUCLEOTIDE SEQUENCE [LARGE SCALE GENOMIC DNA]</scope>
    <source>
        <strain evidence="5 6">2020B</strain>
    </source>
</reference>
<dbReference type="PANTHER" id="PTHR30154">
    <property type="entry name" value="LEUCINE-RESPONSIVE REGULATORY PROTEIN"/>
    <property type="match status" value="1"/>
</dbReference>
<dbReference type="InterPro" id="IPR011008">
    <property type="entry name" value="Dimeric_a/b-barrel"/>
</dbReference>
<keyword evidence="3" id="KW-0804">Transcription</keyword>
<evidence type="ECO:0000313" key="5">
    <source>
        <dbReference type="EMBL" id="RSX49886.1"/>
    </source>
</evidence>
<proteinExistence type="predicted"/>
<dbReference type="SUPFAM" id="SSF46785">
    <property type="entry name" value="Winged helix' DNA-binding domain"/>
    <property type="match status" value="1"/>
</dbReference>
<dbReference type="GO" id="GO:0005829">
    <property type="term" value="C:cytosol"/>
    <property type="evidence" value="ECO:0007669"/>
    <property type="project" value="TreeGrafter"/>
</dbReference>
<evidence type="ECO:0000256" key="1">
    <source>
        <dbReference type="ARBA" id="ARBA00023015"/>
    </source>
</evidence>
<organism evidence="5 6">
    <name type="scientific">Bifidobacterium castoris</name>
    <dbReference type="NCBI Taxonomy" id="2306972"/>
    <lineage>
        <taxon>Bacteria</taxon>
        <taxon>Bacillati</taxon>
        <taxon>Actinomycetota</taxon>
        <taxon>Actinomycetes</taxon>
        <taxon>Bifidobacteriales</taxon>
        <taxon>Bifidobacteriaceae</taxon>
        <taxon>Bifidobacterium</taxon>
    </lineage>
</organism>